<feature type="domain" description="PAS" evidence="3">
    <location>
        <begin position="21"/>
        <end position="85"/>
    </location>
</feature>
<dbReference type="SMART" id="SM00065">
    <property type="entry name" value="GAF"/>
    <property type="match status" value="1"/>
</dbReference>
<dbReference type="NCBIfam" id="TIGR00229">
    <property type="entry name" value="sensory_box"/>
    <property type="match status" value="1"/>
</dbReference>
<protein>
    <submittedName>
        <fullName evidence="4">PAS domain S-box protein</fullName>
    </submittedName>
</protein>
<dbReference type="InterPro" id="IPR035965">
    <property type="entry name" value="PAS-like_dom_sf"/>
</dbReference>
<dbReference type="AlphaFoldDB" id="A0A370BHS8"/>
<reference evidence="4 5" key="1">
    <citation type="submission" date="2018-07" db="EMBL/GenBank/DDBJ databases">
        <title>Streptomyces species from bats.</title>
        <authorList>
            <person name="Dunlap C."/>
        </authorList>
    </citation>
    <scope>NUCLEOTIDE SEQUENCE [LARGE SCALE GENOMIC DNA]</scope>
    <source>
        <strain evidence="4 5">AC230</strain>
    </source>
</reference>
<dbReference type="Gene3D" id="3.30.450.40">
    <property type="match status" value="1"/>
</dbReference>
<dbReference type="Pfam" id="PF07228">
    <property type="entry name" value="SpoIIE"/>
    <property type="match status" value="1"/>
</dbReference>
<feature type="region of interest" description="Disordered" evidence="2">
    <location>
        <begin position="315"/>
        <end position="335"/>
    </location>
</feature>
<dbReference type="CDD" id="cd16936">
    <property type="entry name" value="HATPase_RsbW-like"/>
    <property type="match status" value="1"/>
</dbReference>
<dbReference type="SMART" id="SM00331">
    <property type="entry name" value="PP2C_SIG"/>
    <property type="match status" value="1"/>
</dbReference>
<evidence type="ECO:0000256" key="1">
    <source>
        <dbReference type="ARBA" id="ARBA00022801"/>
    </source>
</evidence>
<dbReference type="PANTHER" id="PTHR43156">
    <property type="entry name" value="STAGE II SPORULATION PROTEIN E-RELATED"/>
    <property type="match status" value="1"/>
</dbReference>
<dbReference type="FunFam" id="3.60.40.10:FF:000031">
    <property type="entry name" value="PAS sensor protein"/>
    <property type="match status" value="1"/>
</dbReference>
<dbReference type="PROSITE" id="PS50112">
    <property type="entry name" value="PAS"/>
    <property type="match status" value="1"/>
</dbReference>
<dbReference type="FunFam" id="3.30.565.10:FF:000028">
    <property type="entry name" value="PAS sensor protein"/>
    <property type="match status" value="1"/>
</dbReference>
<dbReference type="Gene3D" id="3.30.565.10">
    <property type="entry name" value="Histidine kinase-like ATPase, C-terminal domain"/>
    <property type="match status" value="1"/>
</dbReference>
<dbReference type="GO" id="GO:0016791">
    <property type="term" value="F:phosphatase activity"/>
    <property type="evidence" value="ECO:0007669"/>
    <property type="project" value="TreeGrafter"/>
</dbReference>
<dbReference type="SUPFAM" id="SSF55785">
    <property type="entry name" value="PYP-like sensor domain (PAS domain)"/>
    <property type="match status" value="2"/>
</dbReference>
<feature type="compositionally biased region" description="Gly residues" evidence="2">
    <location>
        <begin position="324"/>
        <end position="334"/>
    </location>
</feature>
<dbReference type="InterPro" id="IPR001932">
    <property type="entry name" value="PPM-type_phosphatase-like_dom"/>
</dbReference>
<dbReference type="Pfam" id="PF13581">
    <property type="entry name" value="HATPase_c_2"/>
    <property type="match status" value="1"/>
</dbReference>
<evidence type="ECO:0000259" key="3">
    <source>
        <dbReference type="PROSITE" id="PS50112"/>
    </source>
</evidence>
<dbReference type="OrthoDB" id="118142at2"/>
<evidence type="ECO:0000256" key="2">
    <source>
        <dbReference type="SAM" id="MobiDB-lite"/>
    </source>
</evidence>
<accession>A0A370BHS8</accession>
<sequence>MSEISGAAGDVVWQSSPPGSIYDYIKAASFSIGPDGLVDQWSQRAAELFGVAAHEVRGKDPVEVLMPADLRSRGRRKVREILDGKEWTGLLPFRVPGESGETGLAEVYVMPSETESGERAALCIVVDVRALRRIETDLASSQAIFGQSPFGFLLFGTDLRVQRANQRFATVFGGGVGDHRGRTAYDYLSPSEADRLTAALRRVLETGESVTDLPIVGVRPADDERRNWSLNLYRVHSGSGSVLGIAGVGTDVTHRHAAAREAASARRNLALLNEASARIGNSLDLETTARELLDVAVPGFCDLASVDLYQSLLTGEEAPPGRGESSGAGSGGGSARLRRVGFASAVSDGPLAAPVGSGDEGYVPPDVGAVHRFPFSSLSANALRTGQVQTIPGEPGGLVQSGFAVPMVAHDTVIGLVQFSRTKGSEPFGERDRFLAVELAARAAVCIDNARLYRREHERALILQRSLLPPGDPEAAGLDIACRYLPGTTATEVGGDWFDVIELPGHRTALVVGDVMGRGLRAAVAMGELRTAVRTLALLDLEPAEVLSALDEIARGLGTPSGAQQASRVAHKSRDADLSEVYLATCVYAVYDPVTRRATFANAGHLPPAVVEPGEDALMLDVPPGMPLGVGGEPFEQVEVDLAEGALLALYTDGLVESREQPLDEGLGALRAALANQGRPLEDVCDHVLNTLETSHGEDDIALLMARIQGLPAEAVGDWRLPREPRSVGRARELSRTQLLAWDLEPLVDTVELLVSELVTNALRYGEGEIRLRLLRDRTLVCEVWDAGLVQPRRRRARDTDEGGRGLQLVGLLSAAWGSRRTPRGKTVWFELALPDGRAAAEPTAEQLLSMF</sequence>
<dbReference type="Gene3D" id="3.30.450.20">
    <property type="entry name" value="PAS domain"/>
    <property type="match status" value="2"/>
</dbReference>
<dbReference type="Gene3D" id="3.60.40.10">
    <property type="entry name" value="PPM-type phosphatase domain"/>
    <property type="match status" value="1"/>
</dbReference>
<dbReference type="InterPro" id="IPR029016">
    <property type="entry name" value="GAF-like_dom_sf"/>
</dbReference>
<gene>
    <name evidence="4" type="ORF">DVH02_04895</name>
</gene>
<dbReference type="Pfam" id="PF08448">
    <property type="entry name" value="PAS_4"/>
    <property type="match status" value="2"/>
</dbReference>
<dbReference type="SUPFAM" id="SSF81606">
    <property type="entry name" value="PP2C-like"/>
    <property type="match status" value="1"/>
</dbReference>
<dbReference type="CDD" id="cd00130">
    <property type="entry name" value="PAS"/>
    <property type="match status" value="2"/>
</dbReference>
<evidence type="ECO:0000313" key="5">
    <source>
        <dbReference type="Proteomes" id="UP000253741"/>
    </source>
</evidence>
<organism evidence="4 5">
    <name type="scientific">Streptomyces corynorhini</name>
    <dbReference type="NCBI Taxonomy" id="2282652"/>
    <lineage>
        <taxon>Bacteria</taxon>
        <taxon>Bacillati</taxon>
        <taxon>Actinomycetota</taxon>
        <taxon>Actinomycetes</taxon>
        <taxon>Kitasatosporales</taxon>
        <taxon>Streptomycetaceae</taxon>
        <taxon>Streptomyces</taxon>
    </lineage>
</organism>
<dbReference type="Proteomes" id="UP000253741">
    <property type="component" value="Unassembled WGS sequence"/>
</dbReference>
<dbReference type="FunFam" id="3.30.450.20:FF:000120">
    <property type="entry name" value="PAS domain S-box protein"/>
    <property type="match status" value="1"/>
</dbReference>
<evidence type="ECO:0000313" key="4">
    <source>
        <dbReference type="EMBL" id="RDG39216.1"/>
    </source>
</evidence>
<dbReference type="RefSeq" id="WP_114622431.1">
    <property type="nucleotide sequence ID" value="NZ_QQNA01000029.1"/>
</dbReference>
<comment type="caution">
    <text evidence="4">The sequence shown here is derived from an EMBL/GenBank/DDBJ whole genome shotgun (WGS) entry which is preliminary data.</text>
</comment>
<dbReference type="InterPro" id="IPR003594">
    <property type="entry name" value="HATPase_dom"/>
</dbReference>
<name>A0A370BHS8_9ACTN</name>
<dbReference type="SMART" id="SM00091">
    <property type="entry name" value="PAS"/>
    <property type="match status" value="2"/>
</dbReference>
<dbReference type="InterPro" id="IPR003018">
    <property type="entry name" value="GAF"/>
</dbReference>
<dbReference type="InterPro" id="IPR036890">
    <property type="entry name" value="HATPase_C_sf"/>
</dbReference>
<dbReference type="InterPro" id="IPR036457">
    <property type="entry name" value="PPM-type-like_dom_sf"/>
</dbReference>
<dbReference type="SUPFAM" id="SSF55874">
    <property type="entry name" value="ATPase domain of HSP90 chaperone/DNA topoisomerase II/histidine kinase"/>
    <property type="match status" value="1"/>
</dbReference>
<keyword evidence="5" id="KW-1185">Reference proteome</keyword>
<proteinExistence type="predicted"/>
<dbReference type="PANTHER" id="PTHR43156:SF2">
    <property type="entry name" value="STAGE II SPORULATION PROTEIN E"/>
    <property type="match status" value="1"/>
</dbReference>
<dbReference type="InterPro" id="IPR052016">
    <property type="entry name" value="Bact_Sigma-Reg"/>
</dbReference>
<dbReference type="InterPro" id="IPR013656">
    <property type="entry name" value="PAS_4"/>
</dbReference>
<dbReference type="EMBL" id="QQNA01000029">
    <property type="protein sequence ID" value="RDG39216.1"/>
    <property type="molecule type" value="Genomic_DNA"/>
</dbReference>
<keyword evidence="1" id="KW-0378">Hydrolase</keyword>
<dbReference type="SUPFAM" id="SSF55781">
    <property type="entry name" value="GAF domain-like"/>
    <property type="match status" value="1"/>
</dbReference>
<dbReference type="InterPro" id="IPR000014">
    <property type="entry name" value="PAS"/>
</dbReference>